<dbReference type="PANTHER" id="PTHR15830">
    <property type="entry name" value="TELOMERE LENGTH REGULATION PROTEIN TEL2 FAMILY MEMBER"/>
    <property type="match status" value="1"/>
</dbReference>
<protein>
    <submittedName>
        <fullName evidence="3">Tel2 protein</fullName>
    </submittedName>
</protein>
<proteinExistence type="inferred from homology"/>
<dbReference type="AlphaFoldDB" id="A0AAV5RS82"/>
<evidence type="ECO:0000259" key="2">
    <source>
        <dbReference type="Pfam" id="PF10193"/>
    </source>
</evidence>
<gene>
    <name evidence="3" type="ORF">DAKH74_009310</name>
</gene>
<dbReference type="GO" id="GO:0051879">
    <property type="term" value="F:Hsp90 protein binding"/>
    <property type="evidence" value="ECO:0007669"/>
    <property type="project" value="TreeGrafter"/>
</dbReference>
<dbReference type="GO" id="GO:0042162">
    <property type="term" value="F:telomeric DNA binding"/>
    <property type="evidence" value="ECO:0007669"/>
    <property type="project" value="TreeGrafter"/>
</dbReference>
<comment type="similarity">
    <text evidence="1">Belongs to the TEL2 family.</text>
</comment>
<dbReference type="Proteomes" id="UP001377567">
    <property type="component" value="Unassembled WGS sequence"/>
</dbReference>
<evidence type="ECO:0000313" key="3">
    <source>
        <dbReference type="EMBL" id="GMM54315.1"/>
    </source>
</evidence>
<dbReference type="GO" id="GO:0005829">
    <property type="term" value="C:cytosol"/>
    <property type="evidence" value="ECO:0007669"/>
    <property type="project" value="TreeGrafter"/>
</dbReference>
<accession>A0AAV5RS82</accession>
<dbReference type="InterPro" id="IPR051970">
    <property type="entry name" value="TEL2_Regulation"/>
</dbReference>
<name>A0AAV5RS82_MAUHU</name>
<dbReference type="GO" id="GO:0051083">
    <property type="term" value="P:'de novo' cotranslational protein folding"/>
    <property type="evidence" value="ECO:0007669"/>
    <property type="project" value="TreeGrafter"/>
</dbReference>
<dbReference type="PANTHER" id="PTHR15830:SF10">
    <property type="entry name" value="TELOMERE LENGTH REGULATION PROTEIN TEL2 HOMOLOG"/>
    <property type="match status" value="1"/>
</dbReference>
<feature type="domain" description="Telomere length regulation protein conserved" evidence="2">
    <location>
        <begin position="439"/>
        <end position="551"/>
    </location>
</feature>
<dbReference type="InterPro" id="IPR038528">
    <property type="entry name" value="TEL2_C_sf"/>
</dbReference>
<sequence>MSVGIDRLGEDTKESDISEALRDIQHAGGVKDLTTAIGIVQKIVPLYTTLSKETKSTLFLVVSQSQIVLSQLVAYTSNLKEDRDASRRRLTETLYKSFIIDVLRGSPDFLYQLVCSAEESKMDRQQLKSLFFGSRMYNLLSSDLSILEYLAIMNTQWQYISLQIQNGFKSPSQMKYLADLTLSELDLSPLHASTYLFDALYLRNGKDYESFKFILKHASRIDSKRILVNYVVPYLESKMTPDNIDCIARILHDASAFKFYDSMSLLRIKSVQLQEVIVRHMPPVTANNVFRSLLSKFGMIMEDLDENISQLLVMLLQYTISDETKFDMSHDSEFLETVTKRLGNTDSKIRERTMFIAKILARGELKYESDFSITIPNLDLHMDTSAPVDLSVLHEDTTQMFGSVNETTQRLGMLTFQGNDEPDSDDEEEDEQQAEIRQIVFIKDLVGMYTSQSKGKRVESIPLLKRTVQLVRQKQHLPLEVGYYASSLLSSVSTLNNSHEEDNFEQWRVNALVAVLVVVPDEIAACFKILFNTELSIQQRISLLSAIALAARELRGLEDEHTYKPAYDFPSMRLPWDKKQIDNDAATPAIEDVQNSGISEGVTVWKSQKLTLEKDKKAPNRFSKISAQFFYPLIHGWKNGIDLGSFDQLFKTHYISTLRIVHNCAFPTNNYEQMTQELEEIIIDAQMQGVPLADQ</sequence>
<dbReference type="InterPro" id="IPR019337">
    <property type="entry name" value="Telomere_length_regulation_dom"/>
</dbReference>
<evidence type="ECO:0000313" key="4">
    <source>
        <dbReference type="Proteomes" id="UP001377567"/>
    </source>
</evidence>
<reference evidence="3 4" key="1">
    <citation type="journal article" date="2023" name="Elife">
        <title>Identification of key yeast species and microbe-microbe interactions impacting larval growth of Drosophila in the wild.</title>
        <authorList>
            <person name="Mure A."/>
            <person name="Sugiura Y."/>
            <person name="Maeda R."/>
            <person name="Honda K."/>
            <person name="Sakurai N."/>
            <person name="Takahashi Y."/>
            <person name="Watada M."/>
            <person name="Katoh T."/>
            <person name="Gotoh A."/>
            <person name="Gotoh Y."/>
            <person name="Taniguchi I."/>
            <person name="Nakamura K."/>
            <person name="Hayashi T."/>
            <person name="Katayama T."/>
            <person name="Uemura T."/>
            <person name="Hattori Y."/>
        </authorList>
    </citation>
    <scope>NUCLEOTIDE SEQUENCE [LARGE SCALE GENOMIC DNA]</scope>
    <source>
        <strain evidence="3 4">KH-74</strain>
    </source>
</reference>
<evidence type="ECO:0000256" key="1">
    <source>
        <dbReference type="ARBA" id="ARBA00006133"/>
    </source>
</evidence>
<dbReference type="EMBL" id="BTGD01000001">
    <property type="protein sequence ID" value="GMM54315.1"/>
    <property type="molecule type" value="Genomic_DNA"/>
</dbReference>
<dbReference type="Gene3D" id="1.25.40.720">
    <property type="entry name" value="Telomere length regulation protein 2, C-terminal domain"/>
    <property type="match status" value="2"/>
</dbReference>
<dbReference type="Pfam" id="PF10193">
    <property type="entry name" value="Telomere_reg-2"/>
    <property type="match status" value="1"/>
</dbReference>
<organism evidence="3 4">
    <name type="scientific">Maudiozyma humilis</name>
    <name type="common">Sour dough yeast</name>
    <name type="synonym">Kazachstania humilis</name>
    <dbReference type="NCBI Taxonomy" id="51915"/>
    <lineage>
        <taxon>Eukaryota</taxon>
        <taxon>Fungi</taxon>
        <taxon>Dikarya</taxon>
        <taxon>Ascomycota</taxon>
        <taxon>Saccharomycotina</taxon>
        <taxon>Saccharomycetes</taxon>
        <taxon>Saccharomycetales</taxon>
        <taxon>Saccharomycetaceae</taxon>
        <taxon>Maudiozyma</taxon>
    </lineage>
</organism>
<comment type="caution">
    <text evidence="3">The sequence shown here is derived from an EMBL/GenBank/DDBJ whole genome shotgun (WGS) entry which is preliminary data.</text>
</comment>
<keyword evidence="4" id="KW-1185">Reference proteome</keyword>